<keyword evidence="2" id="KW-1185">Reference proteome</keyword>
<comment type="caution">
    <text evidence="1">The sequence shown here is derived from an EMBL/GenBank/DDBJ whole genome shotgun (WGS) entry which is preliminary data.</text>
</comment>
<dbReference type="AlphaFoldDB" id="A0A502E4K5"/>
<dbReference type="EMBL" id="RCZG01000008">
    <property type="protein sequence ID" value="TPG32437.1"/>
    <property type="molecule type" value="Genomic_DNA"/>
</dbReference>
<reference evidence="1 2" key="1">
    <citation type="journal article" date="2019" name="Environ. Microbiol.">
        <title>Species interactions and distinct microbial communities in high Arctic permafrost affected cryosols are associated with the CH4 and CO2 gas fluxes.</title>
        <authorList>
            <person name="Altshuler I."/>
            <person name="Hamel J."/>
            <person name="Turney S."/>
            <person name="Magnuson E."/>
            <person name="Levesque R."/>
            <person name="Greer C."/>
            <person name="Whyte L.G."/>
        </authorList>
    </citation>
    <scope>NUCLEOTIDE SEQUENCE [LARGE SCALE GENOMIC DNA]</scope>
    <source>
        <strain evidence="1 2">S5.20</strain>
    </source>
</reference>
<evidence type="ECO:0000313" key="1">
    <source>
        <dbReference type="EMBL" id="TPG32437.1"/>
    </source>
</evidence>
<accession>A0A502E4K5</accession>
<proteinExistence type="predicted"/>
<sequence length="93" mass="9919">MVDQLGCADEIRSGAGRFAGVPIADAEHASGPHRPPLVRAALMHLLWLHEYSVNLDESLPPVNDLGGAELNRAGVRVGMGTRFAYDGEIVVQS</sequence>
<organism evidence="1 2">
    <name type="scientific">Mycolicibacterium hodleri</name>
    <dbReference type="NCBI Taxonomy" id="49897"/>
    <lineage>
        <taxon>Bacteria</taxon>
        <taxon>Bacillati</taxon>
        <taxon>Actinomycetota</taxon>
        <taxon>Actinomycetes</taxon>
        <taxon>Mycobacteriales</taxon>
        <taxon>Mycobacteriaceae</taxon>
        <taxon>Mycolicibacterium</taxon>
    </lineage>
</organism>
<protein>
    <submittedName>
        <fullName evidence="1">Uncharacterized protein</fullName>
    </submittedName>
</protein>
<gene>
    <name evidence="1" type="ORF">EAH80_19375</name>
</gene>
<evidence type="ECO:0000313" key="2">
    <source>
        <dbReference type="Proteomes" id="UP000320095"/>
    </source>
</evidence>
<name>A0A502E4K5_9MYCO</name>
<dbReference type="Proteomes" id="UP000320095">
    <property type="component" value="Unassembled WGS sequence"/>
</dbReference>